<feature type="transmembrane region" description="Helical" evidence="1">
    <location>
        <begin position="77"/>
        <end position="102"/>
    </location>
</feature>
<dbReference type="AlphaFoldDB" id="A0AA36D379"/>
<name>A0AA36D379_9BILA</name>
<feature type="transmembrane region" description="Helical" evidence="1">
    <location>
        <begin position="45"/>
        <end position="65"/>
    </location>
</feature>
<organism evidence="2 3">
    <name type="scientific">Mesorhabditis spiculigera</name>
    <dbReference type="NCBI Taxonomy" id="96644"/>
    <lineage>
        <taxon>Eukaryota</taxon>
        <taxon>Metazoa</taxon>
        <taxon>Ecdysozoa</taxon>
        <taxon>Nematoda</taxon>
        <taxon>Chromadorea</taxon>
        <taxon>Rhabditida</taxon>
        <taxon>Rhabditina</taxon>
        <taxon>Rhabditomorpha</taxon>
        <taxon>Rhabditoidea</taxon>
        <taxon>Rhabditidae</taxon>
        <taxon>Mesorhabditinae</taxon>
        <taxon>Mesorhabditis</taxon>
    </lineage>
</organism>
<sequence>MTSDFTRRVLTPPGYLSGIAVVCTLIINLLLIWRWNLSSYGLQLLFWPIFGAVFVVSLFYFFAVTNRQELLERFGKVKLLIIIAVVLGLLVISGCLLIDYASKAYRWGDGLYKVRYMLACLLNWVTFVVYIILGVLTFLDK</sequence>
<protein>
    <submittedName>
        <fullName evidence="2">Uncharacterized protein</fullName>
    </submittedName>
</protein>
<accession>A0AA36D379</accession>
<keyword evidence="1" id="KW-0472">Membrane</keyword>
<proteinExistence type="predicted"/>
<dbReference type="Proteomes" id="UP001177023">
    <property type="component" value="Unassembled WGS sequence"/>
</dbReference>
<evidence type="ECO:0000313" key="3">
    <source>
        <dbReference type="Proteomes" id="UP001177023"/>
    </source>
</evidence>
<feature type="transmembrane region" description="Helical" evidence="1">
    <location>
        <begin position="114"/>
        <end position="139"/>
    </location>
</feature>
<keyword evidence="3" id="KW-1185">Reference proteome</keyword>
<comment type="caution">
    <text evidence="2">The sequence shown here is derived from an EMBL/GenBank/DDBJ whole genome shotgun (WGS) entry which is preliminary data.</text>
</comment>
<dbReference type="EMBL" id="CATQJA010002659">
    <property type="protein sequence ID" value="CAJ0580282.1"/>
    <property type="molecule type" value="Genomic_DNA"/>
</dbReference>
<gene>
    <name evidence="2" type="ORF">MSPICULIGERA_LOCUS18480</name>
</gene>
<evidence type="ECO:0000256" key="1">
    <source>
        <dbReference type="SAM" id="Phobius"/>
    </source>
</evidence>
<keyword evidence="1" id="KW-0812">Transmembrane</keyword>
<feature type="non-terminal residue" evidence="2">
    <location>
        <position position="141"/>
    </location>
</feature>
<feature type="transmembrane region" description="Helical" evidence="1">
    <location>
        <begin position="12"/>
        <end position="33"/>
    </location>
</feature>
<evidence type="ECO:0000313" key="2">
    <source>
        <dbReference type="EMBL" id="CAJ0580282.1"/>
    </source>
</evidence>
<keyword evidence="1" id="KW-1133">Transmembrane helix</keyword>
<reference evidence="2" key="1">
    <citation type="submission" date="2023-06" db="EMBL/GenBank/DDBJ databases">
        <authorList>
            <person name="Delattre M."/>
        </authorList>
    </citation>
    <scope>NUCLEOTIDE SEQUENCE</scope>
    <source>
        <strain evidence="2">AF72</strain>
    </source>
</reference>